<accession>A0A1M6DL40</accession>
<name>A0A1M6DL40_9FLAO</name>
<dbReference type="eggNOG" id="ENOG5032YHJ">
    <property type="taxonomic scope" value="Bacteria"/>
</dbReference>
<dbReference type="EMBL" id="FQYK01000003">
    <property type="protein sequence ID" value="SHI73890.1"/>
    <property type="molecule type" value="Genomic_DNA"/>
</dbReference>
<organism evidence="1 2">
    <name type="scientific">Algibacter luteus</name>
    <dbReference type="NCBI Taxonomy" id="1178825"/>
    <lineage>
        <taxon>Bacteria</taxon>
        <taxon>Pseudomonadati</taxon>
        <taxon>Bacteroidota</taxon>
        <taxon>Flavobacteriia</taxon>
        <taxon>Flavobacteriales</taxon>
        <taxon>Flavobacteriaceae</taxon>
        <taxon>Algibacter</taxon>
    </lineage>
</organism>
<dbReference type="STRING" id="1178825.SAMN05216261_1620"/>
<evidence type="ECO:0000313" key="1">
    <source>
        <dbReference type="EMBL" id="SHI73890.1"/>
    </source>
</evidence>
<keyword evidence="2" id="KW-1185">Reference proteome</keyword>
<evidence type="ECO:0000313" key="2">
    <source>
        <dbReference type="Proteomes" id="UP000184396"/>
    </source>
</evidence>
<dbReference type="Proteomes" id="UP000184396">
    <property type="component" value="Unassembled WGS sequence"/>
</dbReference>
<sequence>MIKNIIAIFFSVILLALIAAPAIIIAIDDSVDTSIIYSVSEEEETTKIKLQSPQDLFDSERLFEFNNLETIVYFFKKYPKPHLNLISPPPEFHI</sequence>
<dbReference type="AlphaFoldDB" id="A0A1M6DL40"/>
<reference evidence="1 2" key="1">
    <citation type="submission" date="2016-11" db="EMBL/GenBank/DDBJ databases">
        <authorList>
            <person name="Jaros S."/>
            <person name="Januszkiewicz K."/>
            <person name="Wedrychowicz H."/>
        </authorList>
    </citation>
    <scope>NUCLEOTIDE SEQUENCE [LARGE SCALE GENOMIC DNA]</scope>
    <source>
        <strain evidence="1 2">CGMCC 1.12213</strain>
    </source>
</reference>
<gene>
    <name evidence="1" type="ORF">SAMN05216261_1620</name>
</gene>
<proteinExistence type="predicted"/>
<dbReference type="OrthoDB" id="1450082at2"/>
<dbReference type="RefSeq" id="WP_019386834.1">
    <property type="nucleotide sequence ID" value="NZ_ALIH01000003.1"/>
</dbReference>
<protein>
    <submittedName>
        <fullName evidence="1">Uncharacterized protein</fullName>
    </submittedName>
</protein>